<sequence length="224" mass="23923">MNTANQKTKVAVIGLGNIGKAIATNLVKGNHPVILSSREIEKANYLAEELGALATAEEISSAIRNADVVIPAIYFDKIKEFLGQYATELKGKIIVDVSNPIAPDANGGFKKIIDKAASAGQILLALVPKDASFVKAFGTLGAATLLEDSFTGPEKKVLFYASDNTNSNKQIEELITDSGFEPLHIGGTNQSIRIEVFGDLHEFGALGKAVTFEEAKIILNQHKN</sequence>
<dbReference type="KEGG" id="pgs:CPT03_18020"/>
<dbReference type="PANTHER" id="PTHR14239">
    <property type="entry name" value="DUDULIN-RELATED"/>
    <property type="match status" value="1"/>
</dbReference>
<dbReference type="EMBL" id="CP024091">
    <property type="protein sequence ID" value="ATP58225.1"/>
    <property type="molecule type" value="Genomic_DNA"/>
</dbReference>
<protein>
    <submittedName>
        <fullName evidence="3">NADP oxidoreductase coenzyme F420-dependent</fullName>
    </submittedName>
</protein>
<dbReference type="Pfam" id="PF03807">
    <property type="entry name" value="F420_oxidored"/>
    <property type="match status" value="1"/>
</dbReference>
<dbReference type="PANTHER" id="PTHR14239:SF10">
    <property type="entry name" value="REDUCTASE"/>
    <property type="match status" value="1"/>
</dbReference>
<dbReference type="SUPFAM" id="SSF51735">
    <property type="entry name" value="NAD(P)-binding Rossmann-fold domains"/>
    <property type="match status" value="1"/>
</dbReference>
<dbReference type="InterPro" id="IPR051267">
    <property type="entry name" value="STEAP_metalloreductase"/>
</dbReference>
<feature type="domain" description="Pyrroline-5-carboxylate reductase catalytic N-terminal" evidence="2">
    <location>
        <begin position="9"/>
        <end position="100"/>
    </location>
</feature>
<evidence type="ECO:0000256" key="1">
    <source>
        <dbReference type="ARBA" id="ARBA00023002"/>
    </source>
</evidence>
<accession>A0A2D1U9D1</accession>
<dbReference type="AlphaFoldDB" id="A0A2D1U9D1"/>
<keyword evidence="1" id="KW-0560">Oxidoreductase</keyword>
<evidence type="ECO:0000259" key="2">
    <source>
        <dbReference type="Pfam" id="PF03807"/>
    </source>
</evidence>
<dbReference type="InterPro" id="IPR036291">
    <property type="entry name" value="NAD(P)-bd_dom_sf"/>
</dbReference>
<dbReference type="InterPro" id="IPR028939">
    <property type="entry name" value="P5C_Rdtase_cat_N"/>
</dbReference>
<organism evidence="3 4">
    <name type="scientific">Pedobacter ginsengisoli</name>
    <dbReference type="NCBI Taxonomy" id="363852"/>
    <lineage>
        <taxon>Bacteria</taxon>
        <taxon>Pseudomonadati</taxon>
        <taxon>Bacteroidota</taxon>
        <taxon>Sphingobacteriia</taxon>
        <taxon>Sphingobacteriales</taxon>
        <taxon>Sphingobacteriaceae</taxon>
        <taxon>Pedobacter</taxon>
    </lineage>
</organism>
<dbReference type="GO" id="GO:0016491">
    <property type="term" value="F:oxidoreductase activity"/>
    <property type="evidence" value="ECO:0007669"/>
    <property type="project" value="UniProtKB-KW"/>
</dbReference>
<name>A0A2D1U9D1_9SPHI</name>
<evidence type="ECO:0000313" key="4">
    <source>
        <dbReference type="Proteomes" id="UP000223749"/>
    </source>
</evidence>
<dbReference type="OrthoDB" id="663900at2"/>
<dbReference type="Gene3D" id="3.40.50.720">
    <property type="entry name" value="NAD(P)-binding Rossmann-like Domain"/>
    <property type="match status" value="1"/>
</dbReference>
<evidence type="ECO:0000313" key="3">
    <source>
        <dbReference type="EMBL" id="ATP58225.1"/>
    </source>
</evidence>
<dbReference type="Proteomes" id="UP000223749">
    <property type="component" value="Chromosome"/>
</dbReference>
<gene>
    <name evidence="3" type="ORF">CPT03_18020</name>
</gene>
<reference evidence="3 4" key="1">
    <citation type="submission" date="2017-10" db="EMBL/GenBank/DDBJ databases">
        <title>Whole genome of Pedobacter ginsengisoli T01R-27 isolated from tomato rhizosphere.</title>
        <authorList>
            <person name="Weon H.-Y."/>
            <person name="Lee S.A."/>
            <person name="Sang M.K."/>
            <person name="Song J."/>
        </authorList>
    </citation>
    <scope>NUCLEOTIDE SEQUENCE [LARGE SCALE GENOMIC DNA]</scope>
    <source>
        <strain evidence="3 4">T01R-27</strain>
    </source>
</reference>
<dbReference type="RefSeq" id="WP_099440130.1">
    <property type="nucleotide sequence ID" value="NZ_CP024091.1"/>
</dbReference>
<proteinExistence type="predicted"/>
<keyword evidence="4" id="KW-1185">Reference proteome</keyword>